<evidence type="ECO:0000313" key="2">
    <source>
        <dbReference type="EMBL" id="TFY56960.1"/>
    </source>
</evidence>
<accession>A0A4Y9Y441</accession>
<organism evidence="2 3">
    <name type="scientific">Rhodofomes roseus</name>
    <dbReference type="NCBI Taxonomy" id="34475"/>
    <lineage>
        <taxon>Eukaryota</taxon>
        <taxon>Fungi</taxon>
        <taxon>Dikarya</taxon>
        <taxon>Basidiomycota</taxon>
        <taxon>Agaricomycotina</taxon>
        <taxon>Agaricomycetes</taxon>
        <taxon>Polyporales</taxon>
        <taxon>Rhodofomes</taxon>
    </lineage>
</organism>
<proteinExistence type="predicted"/>
<sequence>MDLDPAPPNPAPSPVPVASTRQEPDYHLHLRSSIIVNLAARLPRSDFLGPPPSAFLECSSVLDVDPW</sequence>
<evidence type="ECO:0000256" key="1">
    <source>
        <dbReference type="SAM" id="MobiDB-lite"/>
    </source>
</evidence>
<gene>
    <name evidence="2" type="ORF">EVJ58_g7319</name>
</gene>
<name>A0A4Y9Y441_9APHY</name>
<feature type="compositionally biased region" description="Pro residues" evidence="1">
    <location>
        <begin position="1"/>
        <end position="15"/>
    </location>
</feature>
<dbReference type="Proteomes" id="UP000298390">
    <property type="component" value="Unassembled WGS sequence"/>
</dbReference>
<dbReference type="EMBL" id="SEKV01000463">
    <property type="protein sequence ID" value="TFY56960.1"/>
    <property type="molecule type" value="Genomic_DNA"/>
</dbReference>
<protein>
    <submittedName>
        <fullName evidence="2">Uncharacterized protein</fullName>
    </submittedName>
</protein>
<comment type="caution">
    <text evidence="2">The sequence shown here is derived from an EMBL/GenBank/DDBJ whole genome shotgun (WGS) entry which is preliminary data.</text>
</comment>
<evidence type="ECO:0000313" key="3">
    <source>
        <dbReference type="Proteomes" id="UP000298390"/>
    </source>
</evidence>
<feature type="region of interest" description="Disordered" evidence="1">
    <location>
        <begin position="1"/>
        <end position="22"/>
    </location>
</feature>
<dbReference type="AlphaFoldDB" id="A0A4Y9Y441"/>
<reference evidence="2 3" key="1">
    <citation type="submission" date="2019-01" db="EMBL/GenBank/DDBJ databases">
        <title>Genome sequencing of the rare red list fungi Fomitopsis rosea.</title>
        <authorList>
            <person name="Buettner E."/>
            <person name="Kellner H."/>
        </authorList>
    </citation>
    <scope>NUCLEOTIDE SEQUENCE [LARGE SCALE GENOMIC DNA]</scope>
    <source>
        <strain evidence="2 3">DSM 105464</strain>
    </source>
</reference>